<dbReference type="Pfam" id="PF00135">
    <property type="entry name" value="COesterase"/>
    <property type="match status" value="2"/>
</dbReference>
<comment type="subcellular location">
    <subcellularLocation>
        <location evidence="1">Secreted</location>
    </subcellularLocation>
</comment>
<accession>A0A1B0BN59</accession>
<evidence type="ECO:0000256" key="9">
    <source>
        <dbReference type="SAM" id="SignalP"/>
    </source>
</evidence>
<keyword evidence="5" id="KW-0378">Hydrolase</keyword>
<evidence type="ECO:0000259" key="10">
    <source>
        <dbReference type="Pfam" id="PF00135"/>
    </source>
</evidence>
<keyword evidence="7" id="KW-0325">Glycoprotein</keyword>
<dbReference type="VEuPathDB" id="VectorBase:GPPI035309"/>
<feature type="signal peptide" evidence="9">
    <location>
        <begin position="1"/>
        <end position="19"/>
    </location>
</feature>
<evidence type="ECO:0000256" key="1">
    <source>
        <dbReference type="ARBA" id="ARBA00004613"/>
    </source>
</evidence>
<dbReference type="Gene3D" id="3.40.50.1820">
    <property type="entry name" value="alpha/beta hydrolase"/>
    <property type="match status" value="2"/>
</dbReference>
<dbReference type="EMBL" id="JXJN01017201">
    <property type="status" value="NOT_ANNOTATED_CDS"/>
    <property type="molecule type" value="Genomic_DNA"/>
</dbReference>
<evidence type="ECO:0000256" key="5">
    <source>
        <dbReference type="ARBA" id="ARBA00022801"/>
    </source>
</evidence>
<keyword evidence="6" id="KW-1015">Disulfide bond</keyword>
<keyword evidence="3" id="KW-0719">Serine esterase</keyword>
<dbReference type="EC" id="3.1.1.1" evidence="8"/>
<dbReference type="Proteomes" id="UP000092460">
    <property type="component" value="Unassembled WGS sequence"/>
</dbReference>
<dbReference type="InterPro" id="IPR029058">
    <property type="entry name" value="AB_hydrolase_fold"/>
</dbReference>
<dbReference type="STRING" id="67801.A0A1B0BN59"/>
<feature type="domain" description="Carboxylesterase type B" evidence="10">
    <location>
        <begin position="138"/>
        <end position="390"/>
    </location>
</feature>
<evidence type="ECO:0000313" key="11">
    <source>
        <dbReference type="EnsemblMetazoa" id="GPPI035309-PA"/>
    </source>
</evidence>
<sequence length="442" mass="50214">MSRLHGLLMLTTLIPWVSCFLTEVCESLGQVPKVCTAHAGCMIGTHMKGYQTEKFEAFLGIPFALPPLGELRFSNPKTFPAWTGILNATAAKDDCVQKNYLLPEPIITGSEDCLYLNVYRPMQARKTASLCNISNAYELSTTKLVKALRNVSVATLLNAGDGLKFWHVHHMVNYRPVIESSKWPEAFLTQHPKVTLNKGKYKPVPVLLGSVPNEGGIAAVPIMENKALKNSFNKNFTSLMETFLEFPKHFTRSKLDETMSLIIDEYFQGQTQLNEKTNQGFTDLVSERGFHHPLYETIKAYVETVDTVKYPLYLYKFNYSGLHTYATIFNGANTSRNYGVVHCDDLIYLFRSPLLFPDIDKNSIDAEVIKTMVGNFVHFAKYRKPLNMANCEVCNIKTFNRQPETICDYQHFTSAEPGSFVVKTDNQFNIKRIKLWQHILDE</sequence>
<evidence type="ECO:0000256" key="8">
    <source>
        <dbReference type="ARBA" id="ARBA00039155"/>
    </source>
</evidence>
<dbReference type="PANTHER" id="PTHR43142">
    <property type="entry name" value="CARBOXYLIC ESTER HYDROLASE"/>
    <property type="match status" value="1"/>
</dbReference>
<dbReference type="GO" id="GO:0106435">
    <property type="term" value="F:carboxylesterase activity"/>
    <property type="evidence" value="ECO:0007669"/>
    <property type="project" value="UniProtKB-EC"/>
</dbReference>
<dbReference type="AlphaFoldDB" id="A0A1B0BN59"/>
<evidence type="ECO:0000256" key="3">
    <source>
        <dbReference type="ARBA" id="ARBA00022487"/>
    </source>
</evidence>
<dbReference type="InterPro" id="IPR002018">
    <property type="entry name" value="CarbesteraseB"/>
</dbReference>
<evidence type="ECO:0000256" key="7">
    <source>
        <dbReference type="ARBA" id="ARBA00023180"/>
    </source>
</evidence>
<organism evidence="11 12">
    <name type="scientific">Glossina palpalis gambiensis</name>
    <dbReference type="NCBI Taxonomy" id="67801"/>
    <lineage>
        <taxon>Eukaryota</taxon>
        <taxon>Metazoa</taxon>
        <taxon>Ecdysozoa</taxon>
        <taxon>Arthropoda</taxon>
        <taxon>Hexapoda</taxon>
        <taxon>Insecta</taxon>
        <taxon>Pterygota</taxon>
        <taxon>Neoptera</taxon>
        <taxon>Endopterygota</taxon>
        <taxon>Diptera</taxon>
        <taxon>Brachycera</taxon>
        <taxon>Muscomorpha</taxon>
        <taxon>Hippoboscoidea</taxon>
        <taxon>Glossinidae</taxon>
        <taxon>Glossina</taxon>
    </lineage>
</organism>
<reference evidence="11" key="2">
    <citation type="submission" date="2020-05" db="UniProtKB">
        <authorList>
            <consortium name="EnsemblMetazoa"/>
        </authorList>
    </citation>
    <scope>IDENTIFICATION</scope>
    <source>
        <strain evidence="11">IAEA</strain>
    </source>
</reference>
<name>A0A1B0BN59_9MUSC</name>
<evidence type="ECO:0000313" key="12">
    <source>
        <dbReference type="Proteomes" id="UP000092460"/>
    </source>
</evidence>
<dbReference type="PROSITE" id="PS00941">
    <property type="entry name" value="CARBOXYLESTERASE_B_2"/>
    <property type="match status" value="1"/>
</dbReference>
<keyword evidence="4" id="KW-0964">Secreted</keyword>
<evidence type="ECO:0000256" key="2">
    <source>
        <dbReference type="ARBA" id="ARBA00005964"/>
    </source>
</evidence>
<dbReference type="InterPro" id="IPR019819">
    <property type="entry name" value="Carboxylesterase_B_CS"/>
</dbReference>
<keyword evidence="12" id="KW-1185">Reference proteome</keyword>
<dbReference type="GO" id="GO:0005576">
    <property type="term" value="C:extracellular region"/>
    <property type="evidence" value="ECO:0007669"/>
    <property type="project" value="UniProtKB-SubCell"/>
</dbReference>
<reference evidence="12" key="1">
    <citation type="submission" date="2015-01" db="EMBL/GenBank/DDBJ databases">
        <authorList>
            <person name="Aksoy S."/>
            <person name="Warren W."/>
            <person name="Wilson R.K."/>
        </authorList>
    </citation>
    <scope>NUCLEOTIDE SEQUENCE [LARGE SCALE GENOMIC DNA]</scope>
    <source>
        <strain evidence="12">IAEA</strain>
    </source>
</reference>
<dbReference type="SUPFAM" id="SSF53474">
    <property type="entry name" value="alpha/beta-Hydrolases"/>
    <property type="match status" value="1"/>
</dbReference>
<dbReference type="PANTHER" id="PTHR43142:SF1">
    <property type="entry name" value="CARBOXYLIC ESTER HYDROLASE"/>
    <property type="match status" value="1"/>
</dbReference>
<comment type="similarity">
    <text evidence="2">Belongs to the type-B carboxylesterase/lipase family.</text>
</comment>
<feature type="domain" description="Carboxylesterase type B" evidence="10">
    <location>
        <begin position="34"/>
        <end position="125"/>
    </location>
</feature>
<keyword evidence="9" id="KW-0732">Signal</keyword>
<proteinExistence type="inferred from homology"/>
<dbReference type="EnsemblMetazoa" id="GPPI035309-RA">
    <property type="protein sequence ID" value="GPPI035309-PA"/>
    <property type="gene ID" value="GPPI035309"/>
</dbReference>
<evidence type="ECO:0000256" key="6">
    <source>
        <dbReference type="ARBA" id="ARBA00023157"/>
    </source>
</evidence>
<evidence type="ECO:0000256" key="4">
    <source>
        <dbReference type="ARBA" id="ARBA00022525"/>
    </source>
</evidence>
<feature type="chain" id="PRO_5008405020" description="carboxylesterase" evidence="9">
    <location>
        <begin position="20"/>
        <end position="442"/>
    </location>
</feature>
<protein>
    <recommendedName>
        <fullName evidence="8">carboxylesterase</fullName>
        <ecNumber evidence="8">3.1.1.1</ecNumber>
    </recommendedName>
</protein>